<dbReference type="HOGENOM" id="CLU_1423078_0_0_1"/>
<dbReference type="AlphaFoldDB" id="A7S7Q7"/>
<feature type="compositionally biased region" description="Low complexity" evidence="1">
    <location>
        <begin position="137"/>
        <end position="160"/>
    </location>
</feature>
<keyword evidence="2" id="KW-1133">Transmembrane helix</keyword>
<dbReference type="OMA" id="LMSYMCK"/>
<feature type="transmembrane region" description="Helical" evidence="2">
    <location>
        <begin position="24"/>
        <end position="44"/>
    </location>
</feature>
<proteinExistence type="predicted"/>
<name>A7S7Q7_NEMVE</name>
<evidence type="ECO:0000256" key="1">
    <source>
        <dbReference type="SAM" id="MobiDB-lite"/>
    </source>
</evidence>
<dbReference type="InParanoid" id="A7S7Q7"/>
<reference evidence="3 4" key="1">
    <citation type="journal article" date="2007" name="Science">
        <title>Sea anemone genome reveals ancestral eumetazoan gene repertoire and genomic organization.</title>
        <authorList>
            <person name="Putnam N.H."/>
            <person name="Srivastava M."/>
            <person name="Hellsten U."/>
            <person name="Dirks B."/>
            <person name="Chapman J."/>
            <person name="Salamov A."/>
            <person name="Terry A."/>
            <person name="Shapiro H."/>
            <person name="Lindquist E."/>
            <person name="Kapitonov V.V."/>
            <person name="Jurka J."/>
            <person name="Genikhovich G."/>
            <person name="Grigoriev I.V."/>
            <person name="Lucas S.M."/>
            <person name="Steele R.E."/>
            <person name="Finnerty J.R."/>
            <person name="Technau U."/>
            <person name="Martindale M.Q."/>
            <person name="Rokhsar D.S."/>
        </authorList>
    </citation>
    <scope>NUCLEOTIDE SEQUENCE [LARGE SCALE GENOMIC DNA]</scope>
    <source>
        <strain evidence="4">CH2 X CH6</strain>
    </source>
</reference>
<evidence type="ECO:0000313" key="4">
    <source>
        <dbReference type="Proteomes" id="UP000001593"/>
    </source>
</evidence>
<keyword evidence="2" id="KW-0812">Transmembrane</keyword>
<sequence>MAWGERLQSWIVEPGHNNQRQRRLLSISILAIVVGVSILIGGSFYSALRVFRIVVFIAMAFGIFIGWTLMSYMCKQRLSQQAQVNRQDPQPANTETSPNAVIIPPGTDPQLANLVYPPPSMALYPPGPNQGTPPPSTQQQPGSGGYPMMYPQQPGYYPAGTAPPPYSEAGVAGTSEPLPPPPKYEDVVKPT</sequence>
<organism evidence="3 4">
    <name type="scientific">Nematostella vectensis</name>
    <name type="common">Starlet sea anemone</name>
    <dbReference type="NCBI Taxonomy" id="45351"/>
    <lineage>
        <taxon>Eukaryota</taxon>
        <taxon>Metazoa</taxon>
        <taxon>Cnidaria</taxon>
        <taxon>Anthozoa</taxon>
        <taxon>Hexacorallia</taxon>
        <taxon>Actiniaria</taxon>
        <taxon>Edwardsiidae</taxon>
        <taxon>Nematostella</taxon>
    </lineage>
</organism>
<keyword evidence="4" id="KW-1185">Reference proteome</keyword>
<feature type="compositionally biased region" description="Polar residues" evidence="1">
    <location>
        <begin position="83"/>
        <end position="99"/>
    </location>
</feature>
<feature type="region of interest" description="Disordered" evidence="1">
    <location>
        <begin position="122"/>
        <end position="191"/>
    </location>
</feature>
<evidence type="ECO:0000313" key="3">
    <source>
        <dbReference type="EMBL" id="EDO40237.1"/>
    </source>
</evidence>
<dbReference type="EMBL" id="DS469594">
    <property type="protein sequence ID" value="EDO40237.1"/>
    <property type="molecule type" value="Genomic_DNA"/>
</dbReference>
<accession>A7S7Q7</accession>
<gene>
    <name evidence="3" type="ORF">NEMVEDRAFT_v1g243406</name>
</gene>
<feature type="compositionally biased region" description="Pro residues" evidence="1">
    <location>
        <begin position="122"/>
        <end position="136"/>
    </location>
</feature>
<feature type="transmembrane region" description="Helical" evidence="2">
    <location>
        <begin position="50"/>
        <end position="70"/>
    </location>
</feature>
<feature type="region of interest" description="Disordered" evidence="1">
    <location>
        <begin position="83"/>
        <end position="104"/>
    </location>
</feature>
<evidence type="ECO:0000256" key="2">
    <source>
        <dbReference type="SAM" id="Phobius"/>
    </source>
</evidence>
<protein>
    <submittedName>
        <fullName evidence="3">Uncharacterized protein</fullName>
    </submittedName>
</protein>
<dbReference type="Proteomes" id="UP000001593">
    <property type="component" value="Unassembled WGS sequence"/>
</dbReference>
<keyword evidence="2" id="KW-0472">Membrane</keyword>